<sequence>MPLPPAAIEDLHRWRADHVAALLARIAALIEAGADVTPEPWIDAPPDPSAARGAPQGPPPQEGGAPRPAQGADPRRPKDDDPRRPAGADDPRRPAGGQDARLGAGGGSGRSTDGSPPAGGGGARRSADGQDARRPAGSHAARLSAGTHAARLPPRGGGLRLPARRDLAWAMPGAAPVLEDLPAPPPPGGPAAALRLAGGAALELRPFRWQRAALSLTPWRGRALDWRPLRRWALEHMAPRMGDAAPELAGVIHRVGGPRSAKGSRILTLDLGSAPAQAAVALIEAAQAAGAARIALGPPGAWPEG</sequence>
<feature type="region of interest" description="Disordered" evidence="1">
    <location>
        <begin position="35"/>
        <end position="159"/>
    </location>
</feature>
<dbReference type="AlphaFoldDB" id="A0A1M7TSQ6"/>
<dbReference type="STRING" id="1189325.SAMN04488119_10920"/>
<proteinExistence type="predicted"/>
<organism evidence="2 3">
    <name type="scientific">Oceanicella actignis</name>
    <dbReference type="NCBI Taxonomy" id="1189325"/>
    <lineage>
        <taxon>Bacteria</taxon>
        <taxon>Pseudomonadati</taxon>
        <taxon>Pseudomonadota</taxon>
        <taxon>Alphaproteobacteria</taxon>
        <taxon>Rhodobacterales</taxon>
        <taxon>Paracoccaceae</taxon>
        <taxon>Oceanicella</taxon>
    </lineage>
</organism>
<gene>
    <name evidence="2" type="ORF">SAMN05216200_109102</name>
</gene>
<accession>A0A1M7TSQ6</accession>
<evidence type="ECO:0000256" key="1">
    <source>
        <dbReference type="SAM" id="MobiDB-lite"/>
    </source>
</evidence>
<name>A0A1M7TSQ6_9RHOB</name>
<dbReference type="EMBL" id="FRDL01000009">
    <property type="protein sequence ID" value="SHN73789.1"/>
    <property type="molecule type" value="Genomic_DNA"/>
</dbReference>
<keyword evidence="3" id="KW-1185">Reference proteome</keyword>
<evidence type="ECO:0000313" key="3">
    <source>
        <dbReference type="Proteomes" id="UP000184066"/>
    </source>
</evidence>
<feature type="compositionally biased region" description="Basic and acidic residues" evidence="1">
    <location>
        <begin position="73"/>
        <end position="93"/>
    </location>
</feature>
<feature type="compositionally biased region" description="Low complexity" evidence="1">
    <location>
        <begin position="62"/>
        <end position="72"/>
    </location>
</feature>
<protein>
    <submittedName>
        <fullName evidence="2">Uncharacterized protein</fullName>
    </submittedName>
</protein>
<evidence type="ECO:0000313" key="2">
    <source>
        <dbReference type="EMBL" id="SHN73789.1"/>
    </source>
</evidence>
<dbReference type="RefSeq" id="WP_072748046.1">
    <property type="nucleotide sequence ID" value="NZ_FOHL01000009.1"/>
</dbReference>
<dbReference type="Proteomes" id="UP000184066">
    <property type="component" value="Unassembled WGS sequence"/>
</dbReference>
<feature type="compositionally biased region" description="Basic and acidic residues" evidence="1">
    <location>
        <begin position="125"/>
        <end position="134"/>
    </location>
</feature>
<reference evidence="2 3" key="1">
    <citation type="submission" date="2016-12" db="EMBL/GenBank/DDBJ databases">
        <authorList>
            <person name="Song W.-J."/>
            <person name="Kurnit D.M."/>
        </authorList>
    </citation>
    <scope>NUCLEOTIDE SEQUENCE [LARGE SCALE GENOMIC DNA]</scope>
    <source>
        <strain evidence="2 3">CGMCC 1.10808</strain>
    </source>
</reference>